<dbReference type="EMBL" id="CP003130">
    <property type="protein sequence ID" value="AEU36622.1"/>
    <property type="molecule type" value="Genomic_DNA"/>
</dbReference>
<gene>
    <name evidence="1" type="ordered locus">AciX8_2304</name>
</gene>
<proteinExistence type="predicted"/>
<dbReference type="HOGENOM" id="CLU_1487073_0_0_0"/>
<dbReference type="KEGG" id="gma:AciX8_2304"/>
<accession>G8NWB0</accession>
<organism evidence="1 2">
    <name type="scientific">Granulicella mallensis (strain ATCC BAA-1857 / DSM 23137 / MP5ACTX8)</name>
    <dbReference type="NCBI Taxonomy" id="682795"/>
    <lineage>
        <taxon>Bacteria</taxon>
        <taxon>Pseudomonadati</taxon>
        <taxon>Acidobacteriota</taxon>
        <taxon>Terriglobia</taxon>
        <taxon>Terriglobales</taxon>
        <taxon>Acidobacteriaceae</taxon>
        <taxon>Granulicella</taxon>
    </lineage>
</organism>
<reference evidence="1 2" key="1">
    <citation type="submission" date="2011-11" db="EMBL/GenBank/DDBJ databases">
        <title>Complete sequence of Granulicella mallensis MP5ACTX8.</title>
        <authorList>
            <consortium name="US DOE Joint Genome Institute"/>
            <person name="Lucas S."/>
            <person name="Copeland A."/>
            <person name="Lapidus A."/>
            <person name="Cheng J.-F."/>
            <person name="Goodwin L."/>
            <person name="Pitluck S."/>
            <person name="Peters L."/>
            <person name="Lu M."/>
            <person name="Detter J.C."/>
            <person name="Han C."/>
            <person name="Tapia R."/>
            <person name="Land M."/>
            <person name="Hauser L."/>
            <person name="Kyrpides N."/>
            <person name="Ivanova N."/>
            <person name="Mikhailova N."/>
            <person name="Pagani I."/>
            <person name="Rawat S."/>
            <person name="Mannisto M."/>
            <person name="Haggblom M."/>
            <person name="Woyke T."/>
        </authorList>
    </citation>
    <scope>NUCLEOTIDE SEQUENCE [LARGE SCALE GENOMIC DNA]</scope>
    <source>
        <strain evidence="2">ATCC BAA-1857 / DSM 23137 / MP5ACTX8</strain>
    </source>
</reference>
<protein>
    <submittedName>
        <fullName evidence="1">Uncharacterized protein</fullName>
    </submittedName>
</protein>
<dbReference type="RefSeq" id="WP_014265500.1">
    <property type="nucleotide sequence ID" value="NC_016631.1"/>
</dbReference>
<dbReference type="OrthoDB" id="9926485at2"/>
<dbReference type="Proteomes" id="UP000007113">
    <property type="component" value="Chromosome"/>
</dbReference>
<evidence type="ECO:0000313" key="1">
    <source>
        <dbReference type="EMBL" id="AEU36622.1"/>
    </source>
</evidence>
<name>G8NWB0_GRAMM</name>
<dbReference type="AlphaFoldDB" id="G8NWB0"/>
<sequence>MTITPLTDKEQKELSRLQLFYWKEALRCEKAKAYLAGCVMLGSALEALLMNIIDLYAEEAEKTGKIPMSKNKAKPLLKWDLADLLNVAKATGWLPSALDLNSDWNWRKAKVGDYAELVRMMRNLAHPARYLQDHTGRRVTNRYLQRQFEIVLASRDWLVAHNNRELLKAIEEEEKRAAGTP</sequence>
<keyword evidence="2" id="KW-1185">Reference proteome</keyword>
<dbReference type="eggNOG" id="ENOG502ZYRQ">
    <property type="taxonomic scope" value="Bacteria"/>
</dbReference>
<evidence type="ECO:0000313" key="2">
    <source>
        <dbReference type="Proteomes" id="UP000007113"/>
    </source>
</evidence>